<dbReference type="Proteomes" id="UP000694419">
    <property type="component" value="Unplaced"/>
</dbReference>
<reference evidence="1" key="1">
    <citation type="submission" date="2025-08" db="UniProtKB">
        <authorList>
            <consortium name="Ensembl"/>
        </authorList>
    </citation>
    <scope>IDENTIFICATION</scope>
</reference>
<protein>
    <submittedName>
        <fullName evidence="1">Uncharacterized protein</fullName>
    </submittedName>
</protein>
<evidence type="ECO:0000313" key="1">
    <source>
        <dbReference type="Ensembl" id="ENSCPGP00000017648.1"/>
    </source>
</evidence>
<sequence>FQVISETKMLGSKSTSVKYLACMKPNFVHSGTAGRASGKKEQNLERLQTKLCYWKGITSQKPSKHLSGNTDSQSKFSIRKLPSWVVCSENSSE</sequence>
<proteinExistence type="predicted"/>
<dbReference type="Ensembl" id="ENSCPGT00000019303.1">
    <property type="protein sequence ID" value="ENSCPGP00000017648.1"/>
    <property type="gene ID" value="ENSCPGG00000012375.1"/>
</dbReference>
<name>A0A8C3PPP6_9CHAR</name>
<evidence type="ECO:0000313" key="2">
    <source>
        <dbReference type="Proteomes" id="UP000694419"/>
    </source>
</evidence>
<keyword evidence="2" id="KW-1185">Reference proteome</keyword>
<dbReference type="AlphaFoldDB" id="A0A8C3PPP6"/>
<accession>A0A8C3PPP6</accession>
<reference evidence="1" key="2">
    <citation type="submission" date="2025-09" db="UniProtKB">
        <authorList>
            <consortium name="Ensembl"/>
        </authorList>
    </citation>
    <scope>IDENTIFICATION</scope>
</reference>
<organism evidence="1 2">
    <name type="scientific">Calidris pygmaea</name>
    <name type="common">Spoon-billed sandpiper</name>
    <dbReference type="NCBI Taxonomy" id="425635"/>
    <lineage>
        <taxon>Eukaryota</taxon>
        <taxon>Metazoa</taxon>
        <taxon>Chordata</taxon>
        <taxon>Craniata</taxon>
        <taxon>Vertebrata</taxon>
        <taxon>Euteleostomi</taxon>
        <taxon>Archelosauria</taxon>
        <taxon>Archosauria</taxon>
        <taxon>Dinosauria</taxon>
        <taxon>Saurischia</taxon>
        <taxon>Theropoda</taxon>
        <taxon>Coelurosauria</taxon>
        <taxon>Aves</taxon>
        <taxon>Neognathae</taxon>
        <taxon>Neoaves</taxon>
        <taxon>Charadriiformes</taxon>
        <taxon>Scolopacidae</taxon>
        <taxon>Calidris</taxon>
    </lineage>
</organism>